<evidence type="ECO:0000313" key="15">
    <source>
        <dbReference type="Proteomes" id="UP000034805"/>
    </source>
</evidence>
<name>A0A0P7UH24_SCLFO</name>
<dbReference type="AlphaFoldDB" id="A0A0P7UH24"/>
<evidence type="ECO:0000256" key="9">
    <source>
        <dbReference type="ARBA" id="ARBA00023136"/>
    </source>
</evidence>
<evidence type="ECO:0000256" key="5">
    <source>
        <dbReference type="ARBA" id="ARBA00022679"/>
    </source>
</evidence>
<evidence type="ECO:0000256" key="10">
    <source>
        <dbReference type="ARBA" id="ARBA00023180"/>
    </source>
</evidence>
<evidence type="ECO:0000313" key="14">
    <source>
        <dbReference type="EMBL" id="KPP58488.1"/>
    </source>
</evidence>
<keyword evidence="7" id="KW-0735">Signal-anchor</keyword>
<dbReference type="STRING" id="113540.ENSSFOP00015077411"/>
<accession>A0A0P7UH24</accession>
<gene>
    <name evidence="14" type="ORF">Z043_123681</name>
</gene>
<keyword evidence="6" id="KW-0812">Transmembrane</keyword>
<evidence type="ECO:0000256" key="11">
    <source>
        <dbReference type="ARBA" id="ARBA00023211"/>
    </source>
</evidence>
<dbReference type="PANTHER" id="PTHR19300">
    <property type="entry name" value="BETA-1,4-GALACTOSYLTRANSFERASE"/>
    <property type="match status" value="1"/>
</dbReference>
<organism evidence="14 15">
    <name type="scientific">Scleropages formosus</name>
    <name type="common">Asian bonytongue</name>
    <name type="synonym">Osteoglossum formosum</name>
    <dbReference type="NCBI Taxonomy" id="113540"/>
    <lineage>
        <taxon>Eukaryota</taxon>
        <taxon>Metazoa</taxon>
        <taxon>Chordata</taxon>
        <taxon>Craniata</taxon>
        <taxon>Vertebrata</taxon>
        <taxon>Euteleostomi</taxon>
        <taxon>Actinopterygii</taxon>
        <taxon>Neopterygii</taxon>
        <taxon>Teleostei</taxon>
        <taxon>Osteoglossocephala</taxon>
        <taxon>Osteoglossomorpha</taxon>
        <taxon>Osteoglossiformes</taxon>
        <taxon>Osteoglossidae</taxon>
        <taxon>Scleropages</taxon>
    </lineage>
</organism>
<evidence type="ECO:0000256" key="6">
    <source>
        <dbReference type="ARBA" id="ARBA00022692"/>
    </source>
</evidence>
<dbReference type="SUPFAM" id="SSF53448">
    <property type="entry name" value="Nucleotide-diphospho-sugar transferases"/>
    <property type="match status" value="1"/>
</dbReference>
<sequence length="118" mass="13716">MQRQQLDYGVYVINQDGELTFNRAKLFNIGYVEALKDYDYECFIFSDVDLIPMDDHNIYKCSSQPRHLSVAVDKFGFSLPYTQIFGGVSALTKEQYLHINGFSNNYWGWGGEDDDIYK</sequence>
<evidence type="ECO:0000259" key="13">
    <source>
        <dbReference type="Pfam" id="PF13733"/>
    </source>
</evidence>
<dbReference type="UniPathway" id="UPA00378"/>
<comment type="similarity">
    <text evidence="3">Belongs to the glycosyltransferase 7 family.</text>
</comment>
<dbReference type="EMBL" id="JARO02013855">
    <property type="protein sequence ID" value="KPP58488.1"/>
    <property type="molecule type" value="Genomic_DNA"/>
</dbReference>
<dbReference type="InterPro" id="IPR027791">
    <property type="entry name" value="Galactosyl_T_C"/>
</dbReference>
<dbReference type="Proteomes" id="UP000034805">
    <property type="component" value="Unassembled WGS sequence"/>
</dbReference>
<evidence type="ECO:0000256" key="4">
    <source>
        <dbReference type="ARBA" id="ARBA00022676"/>
    </source>
</evidence>
<reference evidence="14 15" key="1">
    <citation type="submission" date="2015-08" db="EMBL/GenBank/DDBJ databases">
        <title>The genome of the Asian arowana (Scleropages formosus).</title>
        <authorList>
            <person name="Tan M.H."/>
            <person name="Gan H.M."/>
            <person name="Croft L.J."/>
            <person name="Austin C.M."/>
        </authorList>
    </citation>
    <scope>NUCLEOTIDE SEQUENCE [LARGE SCALE GENOMIC DNA]</scope>
    <source>
        <strain evidence="14">Aro1</strain>
    </source>
</reference>
<dbReference type="InterPro" id="IPR029044">
    <property type="entry name" value="Nucleotide-diphossugar_trans"/>
</dbReference>
<feature type="domain" description="Galactosyltransferase N-terminal" evidence="13">
    <location>
        <begin position="1"/>
        <end position="62"/>
    </location>
</feature>
<dbReference type="Gene3D" id="3.90.550.10">
    <property type="entry name" value="Spore Coat Polysaccharide Biosynthesis Protein SpsA, Chain A"/>
    <property type="match status" value="1"/>
</dbReference>
<keyword evidence="9" id="KW-0472">Membrane</keyword>
<comment type="caution">
    <text evidence="14">The sequence shown here is derived from an EMBL/GenBank/DDBJ whole genome shotgun (WGS) entry which is preliminary data.</text>
</comment>
<dbReference type="GO" id="GO:0000139">
    <property type="term" value="C:Golgi membrane"/>
    <property type="evidence" value="ECO:0007669"/>
    <property type="project" value="UniProtKB-SubCell"/>
</dbReference>
<comment type="pathway">
    <text evidence="2">Protein modification; protein glycosylation.</text>
</comment>
<evidence type="ECO:0000256" key="3">
    <source>
        <dbReference type="ARBA" id="ARBA00005735"/>
    </source>
</evidence>
<dbReference type="GO" id="GO:0005975">
    <property type="term" value="P:carbohydrate metabolic process"/>
    <property type="evidence" value="ECO:0007669"/>
    <property type="project" value="InterPro"/>
</dbReference>
<dbReference type="InterPro" id="IPR027995">
    <property type="entry name" value="Galactosyl_T_N"/>
</dbReference>
<dbReference type="PANTHER" id="PTHR19300:SF5">
    <property type="entry name" value="BETA-1,4-GALACTOSYLTRANSFERASE 1"/>
    <property type="match status" value="1"/>
</dbReference>
<dbReference type="GO" id="GO:0008092">
    <property type="term" value="F:cytoskeletal protein binding"/>
    <property type="evidence" value="ECO:0007669"/>
    <property type="project" value="TreeGrafter"/>
</dbReference>
<dbReference type="Pfam" id="PF13733">
    <property type="entry name" value="Glyco_transf_7N"/>
    <property type="match status" value="1"/>
</dbReference>
<protein>
    <recommendedName>
        <fullName evidence="16">Beta-1,4-galactosyltransferase 1-like</fullName>
    </recommendedName>
</protein>
<evidence type="ECO:0000256" key="1">
    <source>
        <dbReference type="ARBA" id="ARBA00004323"/>
    </source>
</evidence>
<evidence type="ECO:0000256" key="2">
    <source>
        <dbReference type="ARBA" id="ARBA00004922"/>
    </source>
</evidence>
<evidence type="ECO:0000256" key="7">
    <source>
        <dbReference type="ARBA" id="ARBA00022968"/>
    </source>
</evidence>
<keyword evidence="4" id="KW-0328">Glycosyltransferase</keyword>
<comment type="subcellular location">
    <subcellularLocation>
        <location evidence="1">Golgi apparatus membrane</location>
        <topology evidence="1">Single-pass type II membrane protein</topology>
    </subcellularLocation>
</comment>
<dbReference type="Pfam" id="PF02709">
    <property type="entry name" value="Glyco_transf_7C"/>
    <property type="match status" value="1"/>
</dbReference>
<dbReference type="InterPro" id="IPR003859">
    <property type="entry name" value="Galactosyl_T"/>
</dbReference>
<evidence type="ECO:0008006" key="16">
    <source>
        <dbReference type="Google" id="ProtNLM"/>
    </source>
</evidence>
<dbReference type="PRINTS" id="PR02050">
    <property type="entry name" value="B14GALTRFASE"/>
</dbReference>
<feature type="non-terminal residue" evidence="14">
    <location>
        <position position="118"/>
    </location>
</feature>
<evidence type="ECO:0000259" key="12">
    <source>
        <dbReference type="Pfam" id="PF02709"/>
    </source>
</evidence>
<proteinExistence type="inferred from homology"/>
<keyword evidence="8" id="KW-1133">Transmembrane helix</keyword>
<dbReference type="GO" id="GO:0006487">
    <property type="term" value="P:protein N-linked glycosylation"/>
    <property type="evidence" value="ECO:0007669"/>
    <property type="project" value="TreeGrafter"/>
</dbReference>
<evidence type="ECO:0000256" key="8">
    <source>
        <dbReference type="ARBA" id="ARBA00022989"/>
    </source>
</evidence>
<keyword evidence="11" id="KW-0464">Manganese</keyword>
<feature type="domain" description="Galactosyltransferase C-terminal" evidence="12">
    <location>
        <begin position="66"/>
        <end position="118"/>
    </location>
</feature>
<keyword evidence="10" id="KW-0325">Glycoprotein</keyword>
<dbReference type="GO" id="GO:0003831">
    <property type="term" value="F:beta-N-acetylglucosaminylglycopeptide beta-1,4-galactosyltransferase activity"/>
    <property type="evidence" value="ECO:0007669"/>
    <property type="project" value="TreeGrafter"/>
</dbReference>
<keyword evidence="5" id="KW-0808">Transferase</keyword>